<gene>
    <name evidence="3" type="ORF">NWP17_13460</name>
</gene>
<keyword evidence="4" id="KW-1185">Reference proteome</keyword>
<keyword evidence="3" id="KW-0255">Endonuclease</keyword>
<dbReference type="EMBL" id="JANQDH010000090">
    <property type="protein sequence ID" value="MDH6061431.1"/>
    <property type="molecule type" value="Genomic_DNA"/>
</dbReference>
<dbReference type="Pfam" id="PF07510">
    <property type="entry name" value="GmrSD_C"/>
    <property type="match status" value="1"/>
</dbReference>
<dbReference type="Proteomes" id="UP001159387">
    <property type="component" value="Unassembled WGS sequence"/>
</dbReference>
<reference evidence="3 4" key="1">
    <citation type="journal article" date="2023" name="J. Phycol.">
        <title>Chrysosporum ovalisporum is synonymous with the true-branching cyanobacterium Umezakia natans (Nostocales/Aphanizomenonaceae).</title>
        <authorList>
            <person name="McGregor G.B."/>
            <person name="Sendall B.C."/>
            <person name="Niiyama Y."/>
            <person name="Tuji A."/>
            <person name="Willis A."/>
        </authorList>
    </citation>
    <scope>NUCLEOTIDE SEQUENCE [LARGE SCALE GENOMIC DNA]</scope>
    <source>
        <strain evidence="3 4">ANA360D</strain>
    </source>
</reference>
<protein>
    <submittedName>
        <fullName evidence="3">DUF262 domain-containing HNH endonuclease family protein</fullName>
    </submittedName>
</protein>
<proteinExistence type="predicted"/>
<comment type="caution">
    <text evidence="3">The sequence shown here is derived from an EMBL/GenBank/DDBJ whole genome shotgun (WGS) entry which is preliminary data.</text>
</comment>
<evidence type="ECO:0000313" key="4">
    <source>
        <dbReference type="Proteomes" id="UP001159387"/>
    </source>
</evidence>
<keyword evidence="3" id="KW-0540">Nuclease</keyword>
<dbReference type="Pfam" id="PF03235">
    <property type="entry name" value="GmrSD_N"/>
    <property type="match status" value="1"/>
</dbReference>
<evidence type="ECO:0000259" key="2">
    <source>
        <dbReference type="Pfam" id="PF07510"/>
    </source>
</evidence>
<name>A0AA43GTQ1_9CYAN</name>
<sequence length="679" mass="79885">MQVKRQPIYQFLEGRNKSFVIPVYQRDYAWKVNNCKKLWEDIIYLQDSGKRSHFLGALVNIYNHQDEWMVIDGQQRLTTISLLLLALANYLKDTQNQTSSEADLQEDILNDYLINKRCTDKSQRIRLKPNTKDKSYFQSLFDNLDIQKNDSNIIQNYLFFYDKISSCPISVHDIFELFKKLEIVHIELEKDIDDPQLIFESLNSTGVDLTDGDLIRNYILMGLSQSDQEQLYNNYWTKIEQLSGNVADFIRVFLIYTLHKDITQSKRAVYNEFKQYSKNQFSRDSSSILQHLLKYAQIYSYFVNTSQHPHKDINKALHRLHCLEFTVCHPFLMDVFDLFNQGVLGASDVQAIIQLIESYAFRKILVNNSTQGLNKFFLTLSKEIKKEPTWEKKYFDIMSFIIKNKSASLKFPSDKEFKETLIYKEVYKLTPKNRDFLFESLEHYDAPYINIQDLTIEHIMPQKLTPKWKQVLGDKYSEIHGKYLHTLGNLSLTAKNSSLSNKDFKSKQKIDYETSKISLSCELKNIEEWNENSIVNRANVLAEKAVKIWKYPESSFTKDVEEDKIYDLNKEIDFRGTKPKTLVVGEDKYKIKTWREVVKKICEILFNESPTEFKSIMTSAELSRYFSNQKDNSKLRSPIEFTDLYFVESHGSSNYIVAFCCKLCEKLDFNIENISIEIF</sequence>
<keyword evidence="3" id="KW-0378">Hydrolase</keyword>
<dbReference type="GO" id="GO:0004519">
    <property type="term" value="F:endonuclease activity"/>
    <property type="evidence" value="ECO:0007669"/>
    <property type="project" value="UniProtKB-KW"/>
</dbReference>
<dbReference type="PANTHER" id="PTHR35149">
    <property type="entry name" value="SLL5132 PROTEIN"/>
    <property type="match status" value="1"/>
</dbReference>
<dbReference type="RefSeq" id="WP_280655398.1">
    <property type="nucleotide sequence ID" value="NZ_JANQDH010000090.1"/>
</dbReference>
<evidence type="ECO:0000313" key="3">
    <source>
        <dbReference type="EMBL" id="MDH6061431.1"/>
    </source>
</evidence>
<dbReference type="InterPro" id="IPR011089">
    <property type="entry name" value="GmrSD_C"/>
</dbReference>
<feature type="domain" description="GmrSD restriction endonucleases N-terminal" evidence="1">
    <location>
        <begin position="9"/>
        <end position="219"/>
    </location>
</feature>
<dbReference type="InterPro" id="IPR004919">
    <property type="entry name" value="GmrSD_N"/>
</dbReference>
<evidence type="ECO:0000259" key="1">
    <source>
        <dbReference type="Pfam" id="PF03235"/>
    </source>
</evidence>
<dbReference type="AlphaFoldDB" id="A0AA43GTQ1"/>
<feature type="domain" description="GmrSD restriction endonucleases C-terminal" evidence="2">
    <location>
        <begin position="412"/>
        <end position="543"/>
    </location>
</feature>
<dbReference type="PANTHER" id="PTHR35149:SF2">
    <property type="entry name" value="DUF262 DOMAIN-CONTAINING PROTEIN"/>
    <property type="match status" value="1"/>
</dbReference>
<accession>A0AA43GTQ1</accession>
<organism evidence="3 4">
    <name type="scientific">Chrysosporum bergii ANA360D</name>
    <dbReference type="NCBI Taxonomy" id="617107"/>
    <lineage>
        <taxon>Bacteria</taxon>
        <taxon>Bacillati</taxon>
        <taxon>Cyanobacteriota</taxon>
        <taxon>Cyanophyceae</taxon>
        <taxon>Nostocales</taxon>
        <taxon>Nodulariaceae</taxon>
        <taxon>Chrysosporum</taxon>
    </lineage>
</organism>